<dbReference type="RefSeq" id="WP_313834330.1">
    <property type="nucleotide sequence ID" value="NZ_JAQOUE010000002.1"/>
</dbReference>
<evidence type="ECO:0000313" key="2">
    <source>
        <dbReference type="EMBL" id="MDT7043737.1"/>
    </source>
</evidence>
<feature type="region of interest" description="Disordered" evidence="1">
    <location>
        <begin position="35"/>
        <end position="58"/>
    </location>
</feature>
<protein>
    <submittedName>
        <fullName evidence="2">Uncharacterized protein</fullName>
    </submittedName>
</protein>
<sequence>MKRFLTINILTGALLGTTLLVGTALANPALLPEHPGHPMKPLKSPVTGQSLANDPGRDLWTGEKAMQAATKSEIRKNPEWTEKDTNVNNKGAGVLPELAKGYPDYEINPPVKNAINPNR</sequence>
<feature type="compositionally biased region" description="Basic and acidic residues" evidence="1">
    <location>
        <begin position="72"/>
        <end position="85"/>
    </location>
</feature>
<dbReference type="Proteomes" id="UP001250932">
    <property type="component" value="Unassembled WGS sequence"/>
</dbReference>
<reference evidence="2 3" key="1">
    <citation type="journal article" date="2023" name="ISME J.">
        <title>Cultivation and genomic characterization of novel and ubiquitous marine nitrite-oxidizing bacteria from the Nitrospirales.</title>
        <authorList>
            <person name="Mueller A.J."/>
            <person name="Daebeler A."/>
            <person name="Herbold C.W."/>
            <person name="Kirkegaard R.H."/>
            <person name="Daims H."/>
        </authorList>
    </citation>
    <scope>NUCLEOTIDE SEQUENCE [LARGE SCALE GENOMIC DNA]</scope>
    <source>
        <strain evidence="2 3">EB</strain>
    </source>
</reference>
<feature type="region of interest" description="Disordered" evidence="1">
    <location>
        <begin position="71"/>
        <end position="94"/>
    </location>
</feature>
<gene>
    <name evidence="2" type="ORF">PPG34_15390</name>
</gene>
<proteinExistence type="predicted"/>
<evidence type="ECO:0000313" key="3">
    <source>
        <dbReference type="Proteomes" id="UP001250932"/>
    </source>
</evidence>
<keyword evidence="3" id="KW-1185">Reference proteome</keyword>
<organism evidence="2 3">
    <name type="scientific">Candidatus Nitronereus thalassa</name>
    <dbReference type="NCBI Taxonomy" id="3020898"/>
    <lineage>
        <taxon>Bacteria</taxon>
        <taxon>Pseudomonadati</taxon>
        <taxon>Nitrospirota</taxon>
        <taxon>Nitrospiria</taxon>
        <taxon>Nitrospirales</taxon>
        <taxon>Nitrospiraceae</taxon>
        <taxon>Candidatus Nitronereus</taxon>
    </lineage>
</organism>
<dbReference type="EMBL" id="JAQOUE010000002">
    <property type="protein sequence ID" value="MDT7043737.1"/>
    <property type="molecule type" value="Genomic_DNA"/>
</dbReference>
<evidence type="ECO:0000256" key="1">
    <source>
        <dbReference type="SAM" id="MobiDB-lite"/>
    </source>
</evidence>
<comment type="caution">
    <text evidence="2">The sequence shown here is derived from an EMBL/GenBank/DDBJ whole genome shotgun (WGS) entry which is preliminary data.</text>
</comment>
<accession>A0ABU3KC35</accession>
<name>A0ABU3KC35_9BACT</name>